<evidence type="ECO:0000313" key="10">
    <source>
        <dbReference type="EMBL" id="CAL2079634.1"/>
    </source>
</evidence>
<accession>A0ABM9NUJ7</accession>
<dbReference type="InterPro" id="IPR036269">
    <property type="entry name" value="Rho_N_sf"/>
</dbReference>
<name>A0ABM9NUJ7_9FLAO</name>
<organism evidence="10 11">
    <name type="scientific">Tenacibaculum platacis</name>
    <dbReference type="NCBI Taxonomy" id="3137852"/>
    <lineage>
        <taxon>Bacteria</taxon>
        <taxon>Pseudomonadati</taxon>
        <taxon>Bacteroidota</taxon>
        <taxon>Flavobacteriia</taxon>
        <taxon>Flavobacteriales</taxon>
        <taxon>Flavobacteriaceae</taxon>
        <taxon>Tenacibaculum</taxon>
    </lineage>
</organism>
<comment type="subunit">
    <text evidence="6">Part of the 50S ribosomal subunit. Contacts protein L20.</text>
</comment>
<dbReference type="Pfam" id="PF07498">
    <property type="entry name" value="Rho_N"/>
    <property type="match status" value="1"/>
</dbReference>
<dbReference type="InterPro" id="IPR036361">
    <property type="entry name" value="SAP_dom_sf"/>
</dbReference>
<dbReference type="HAMAP" id="MF_01363">
    <property type="entry name" value="Ribosomal_bL21"/>
    <property type="match status" value="1"/>
</dbReference>
<dbReference type="PANTHER" id="PTHR21349:SF0">
    <property type="entry name" value="LARGE RIBOSOMAL SUBUNIT PROTEIN BL21M"/>
    <property type="match status" value="1"/>
</dbReference>
<evidence type="ECO:0000259" key="9">
    <source>
        <dbReference type="SMART" id="SM00959"/>
    </source>
</evidence>
<keyword evidence="5 6" id="KW-0687">Ribonucleoprotein</keyword>
<evidence type="ECO:0000256" key="2">
    <source>
        <dbReference type="ARBA" id="ARBA00022730"/>
    </source>
</evidence>
<dbReference type="InterPro" id="IPR018258">
    <property type="entry name" value="Ribosomal_bL21_CS"/>
</dbReference>
<evidence type="ECO:0000256" key="4">
    <source>
        <dbReference type="ARBA" id="ARBA00022980"/>
    </source>
</evidence>
<dbReference type="Proteomes" id="UP001497416">
    <property type="component" value="Unassembled WGS sequence"/>
</dbReference>
<dbReference type="PROSITE" id="PS01169">
    <property type="entry name" value="RIBOSOMAL_L21"/>
    <property type="match status" value="1"/>
</dbReference>
<dbReference type="GO" id="GO:0005840">
    <property type="term" value="C:ribosome"/>
    <property type="evidence" value="ECO:0007669"/>
    <property type="project" value="UniProtKB-KW"/>
</dbReference>
<dbReference type="NCBIfam" id="TIGR00061">
    <property type="entry name" value="L21"/>
    <property type="match status" value="1"/>
</dbReference>
<dbReference type="InterPro" id="IPR011112">
    <property type="entry name" value="Rho-like_N"/>
</dbReference>
<evidence type="ECO:0000256" key="7">
    <source>
        <dbReference type="RuleBase" id="RU000562"/>
    </source>
</evidence>
<dbReference type="Gene3D" id="1.10.720.30">
    <property type="entry name" value="SAP domain"/>
    <property type="match status" value="1"/>
</dbReference>
<dbReference type="InterPro" id="IPR028909">
    <property type="entry name" value="bL21-like"/>
</dbReference>
<evidence type="ECO:0000256" key="3">
    <source>
        <dbReference type="ARBA" id="ARBA00022884"/>
    </source>
</evidence>
<gene>
    <name evidence="6" type="primary">rplU</name>
    <name evidence="10" type="ORF">T190607A01A_10896</name>
</gene>
<keyword evidence="2 6" id="KW-0699">rRNA-binding</keyword>
<dbReference type="PANTHER" id="PTHR21349">
    <property type="entry name" value="50S RIBOSOMAL PROTEIN L21"/>
    <property type="match status" value="1"/>
</dbReference>
<protein>
    <recommendedName>
        <fullName evidence="6">Large ribosomal subunit protein bL21</fullName>
    </recommendedName>
</protein>
<sequence>MYAIVEIAGQQFKVAKDQKVYVHRLPEAEGSKVTFDKVMLIEDKGNVTIGAPAIEGAGVTAKILGHLKGDKVIVFKKKRRKGYRKKNGHRQYLSEIQIESIAASGVKAAKKAEPKKAKAETKTEAPAKEVKAESNDLSSMTVAELKALAKERGISGYTSLKKAELIEVLSK</sequence>
<evidence type="ECO:0000256" key="8">
    <source>
        <dbReference type="SAM" id="MobiDB-lite"/>
    </source>
</evidence>
<evidence type="ECO:0000256" key="6">
    <source>
        <dbReference type="HAMAP-Rule" id="MF_01363"/>
    </source>
</evidence>
<dbReference type="RefSeq" id="WP_348710624.1">
    <property type="nucleotide sequence ID" value="NZ_CAXIXY010000003.1"/>
</dbReference>
<evidence type="ECO:0000256" key="1">
    <source>
        <dbReference type="ARBA" id="ARBA00008563"/>
    </source>
</evidence>
<keyword evidence="4 6" id="KW-0689">Ribosomal protein</keyword>
<reference evidence="10 11" key="1">
    <citation type="submission" date="2024-05" db="EMBL/GenBank/DDBJ databases">
        <authorList>
            <person name="Duchaud E."/>
        </authorList>
    </citation>
    <scope>NUCLEOTIDE SEQUENCE [LARGE SCALE GENOMIC DNA]</scope>
    <source>
        <strain evidence="10">Ena-SAMPLE-TAB-13-05-2024-13:56:06:370-140302</strain>
    </source>
</reference>
<comment type="similarity">
    <text evidence="1 6 7">Belongs to the bacterial ribosomal protein bL21 family.</text>
</comment>
<keyword evidence="3 6" id="KW-0694">RNA-binding</keyword>
<dbReference type="SUPFAM" id="SSF68912">
    <property type="entry name" value="Rho N-terminal domain-like"/>
    <property type="match status" value="1"/>
</dbReference>
<dbReference type="EMBL" id="CAXIXY010000003">
    <property type="protein sequence ID" value="CAL2079634.1"/>
    <property type="molecule type" value="Genomic_DNA"/>
</dbReference>
<dbReference type="Pfam" id="PF00829">
    <property type="entry name" value="Ribosomal_L21p"/>
    <property type="match status" value="1"/>
</dbReference>
<feature type="region of interest" description="Disordered" evidence="8">
    <location>
        <begin position="112"/>
        <end position="135"/>
    </location>
</feature>
<feature type="compositionally biased region" description="Basic and acidic residues" evidence="8">
    <location>
        <begin position="112"/>
        <end position="134"/>
    </location>
</feature>
<evidence type="ECO:0000256" key="5">
    <source>
        <dbReference type="ARBA" id="ARBA00023274"/>
    </source>
</evidence>
<comment type="function">
    <text evidence="6 7">This protein binds to 23S rRNA in the presence of protein L20.</text>
</comment>
<feature type="domain" description="Rho termination factor-like N-terminal" evidence="9">
    <location>
        <begin position="136"/>
        <end position="171"/>
    </location>
</feature>
<evidence type="ECO:0000313" key="11">
    <source>
        <dbReference type="Proteomes" id="UP001497416"/>
    </source>
</evidence>
<dbReference type="SMART" id="SM00959">
    <property type="entry name" value="Rho_N"/>
    <property type="match status" value="1"/>
</dbReference>
<proteinExistence type="inferred from homology"/>
<dbReference type="InterPro" id="IPR036164">
    <property type="entry name" value="bL21-like_sf"/>
</dbReference>
<dbReference type="InterPro" id="IPR001787">
    <property type="entry name" value="Ribosomal_bL21"/>
</dbReference>
<keyword evidence="11" id="KW-1185">Reference proteome</keyword>
<comment type="caution">
    <text evidence="10">The sequence shown here is derived from an EMBL/GenBank/DDBJ whole genome shotgun (WGS) entry which is preliminary data.</text>
</comment>
<dbReference type="SUPFAM" id="SSF141091">
    <property type="entry name" value="L21p-like"/>
    <property type="match status" value="1"/>
</dbReference>